<dbReference type="InterPro" id="IPR019546">
    <property type="entry name" value="TAT_signal_bac_arc"/>
</dbReference>
<dbReference type="Gene3D" id="1.10.405.10">
    <property type="entry name" value="Guanine Nucleotide Dissociation Inhibitor, domain 1"/>
    <property type="match status" value="1"/>
</dbReference>
<dbReference type="InterPro" id="IPR002937">
    <property type="entry name" value="Amino_oxidase"/>
</dbReference>
<evidence type="ECO:0000256" key="2">
    <source>
        <dbReference type="ARBA" id="ARBA00022729"/>
    </source>
</evidence>
<keyword evidence="5" id="KW-1185">Reference proteome</keyword>
<dbReference type="SUPFAM" id="SSF51905">
    <property type="entry name" value="FAD/NAD(P)-binding domain"/>
    <property type="match status" value="1"/>
</dbReference>
<dbReference type="Pfam" id="PF01593">
    <property type="entry name" value="Amino_oxidase"/>
    <property type="match status" value="1"/>
</dbReference>
<dbReference type="STRING" id="1116472.MGMO_53c00680"/>
<dbReference type="PRINTS" id="PR00419">
    <property type="entry name" value="ADXRDTASE"/>
</dbReference>
<organism evidence="4 5">
    <name type="scientific">Methyloglobulus morosus KoM1</name>
    <dbReference type="NCBI Taxonomy" id="1116472"/>
    <lineage>
        <taxon>Bacteria</taxon>
        <taxon>Pseudomonadati</taxon>
        <taxon>Pseudomonadota</taxon>
        <taxon>Gammaproteobacteria</taxon>
        <taxon>Methylococcales</taxon>
        <taxon>Methylococcaceae</taxon>
        <taxon>Methyloglobulus</taxon>
    </lineage>
</organism>
<dbReference type="EMBL" id="AYLO01000051">
    <property type="protein sequence ID" value="ESS72609.1"/>
    <property type="molecule type" value="Genomic_DNA"/>
</dbReference>
<name>V5BXP7_9GAMM</name>
<dbReference type="AlphaFoldDB" id="V5BXP7"/>
<dbReference type="GO" id="GO:0097621">
    <property type="term" value="F:monoamine oxidase activity"/>
    <property type="evidence" value="ECO:0007669"/>
    <property type="project" value="UniProtKB-EC"/>
</dbReference>
<keyword evidence="2" id="KW-0732">Signal</keyword>
<evidence type="ECO:0000256" key="1">
    <source>
        <dbReference type="ARBA" id="ARBA00005995"/>
    </source>
</evidence>
<feature type="domain" description="Amine oxidase" evidence="3">
    <location>
        <begin position="83"/>
        <end position="527"/>
    </location>
</feature>
<dbReference type="EC" id="1.4.3.4" evidence="4"/>
<dbReference type="SUPFAM" id="SSF54373">
    <property type="entry name" value="FAD-linked reductases, C-terminal domain"/>
    <property type="match status" value="1"/>
</dbReference>
<protein>
    <submittedName>
        <fullName evidence="4">Monoamine oxidase</fullName>
        <ecNumber evidence="4">1.4.3.4</ecNumber>
    </submittedName>
</protein>
<dbReference type="NCBIfam" id="TIGR01409">
    <property type="entry name" value="TAT_signal_seq"/>
    <property type="match status" value="1"/>
</dbReference>
<accession>V5BXP7</accession>
<proteinExistence type="inferred from homology"/>
<dbReference type="Gene3D" id="3.90.660.10">
    <property type="match status" value="1"/>
</dbReference>
<dbReference type="PATRIC" id="fig|1116472.3.peg.1616"/>
<dbReference type="PANTHER" id="PTHR43563:SF1">
    <property type="entry name" value="AMINE OXIDASE [FLAVIN-CONTAINING] B"/>
    <property type="match status" value="1"/>
</dbReference>
<evidence type="ECO:0000313" key="4">
    <source>
        <dbReference type="EMBL" id="ESS72609.1"/>
    </source>
</evidence>
<comment type="caution">
    <text evidence="4">The sequence shown here is derived from an EMBL/GenBank/DDBJ whole genome shotgun (WGS) entry which is preliminary data.</text>
</comment>
<dbReference type="InterPro" id="IPR036188">
    <property type="entry name" value="FAD/NAD-bd_sf"/>
</dbReference>
<gene>
    <name evidence="4" type="ORF">MGMO_53c00680</name>
</gene>
<evidence type="ECO:0000259" key="3">
    <source>
        <dbReference type="Pfam" id="PF01593"/>
    </source>
</evidence>
<dbReference type="eggNOG" id="COG1231">
    <property type="taxonomic scope" value="Bacteria"/>
</dbReference>
<dbReference type="InterPro" id="IPR006311">
    <property type="entry name" value="TAT_signal"/>
</dbReference>
<dbReference type="OrthoDB" id="8845488at2"/>
<keyword evidence="4" id="KW-0560">Oxidoreductase</keyword>
<dbReference type="Proteomes" id="UP000017842">
    <property type="component" value="Unassembled WGS sequence"/>
</dbReference>
<comment type="similarity">
    <text evidence="1">Belongs to the flavin monoamine oxidase family.</text>
</comment>
<dbReference type="RefSeq" id="WP_023494406.1">
    <property type="nucleotide sequence ID" value="NZ_AYLO01000051.1"/>
</dbReference>
<sequence>MARSLLFRKLVFALQAARRENLAAQNLPPPLPESATDWTRRKFIKTTAAVGAAGLAGGCGITFPSDAGAVPPAPSIAIIGAGIAGLNAAYQLKKAGYFATVYEARSRIGGRMLSADMGNGLIVDLGAELINTDHADMLELVKELDIELFNRAEDVKGLPFPKEAYYFDGESVSESELADDLRQIAAQMSADATLLDQDWDTYAPQFDRLSVTDYLMLHADKINKPYIFKLFRDVVHTEFGVEPHKSSSIQLILVLPVIKGQSVELLSYSDEVYSVVGGSAQITDALGKKLTGQIQLGMELTEITKNKSRFRLVFANQPPIEADIVIVAIPFPVLNRILLDVKLPTLLRRFINEAKLGSNEKVIGGFNNRFWRQLQGFTSAAWSDLGFSEVWDATQRQSSRLDGALNFFLGGDQARQLADTPNITALGKQFVSRLNHFIPGASDAATGRFVHTGWTKSPLTTGGYANFKPGQLTQFGSLLWVESDMPNERQQVHVGNLLFAGEHLSDAFYGFMNGGAQTGRLAANLVLEKVAVTTVGHRS</sequence>
<dbReference type="PANTHER" id="PTHR43563">
    <property type="entry name" value="AMINE OXIDASE"/>
    <property type="match status" value="1"/>
</dbReference>
<reference evidence="4 5" key="1">
    <citation type="journal article" date="2013" name="Genome Announc.">
        <title>Draft Genome Sequence of the Methanotrophic Gammaproteobacterium Methyloglobulus morosus DSM 22980 Strain KoM1.</title>
        <authorList>
            <person name="Poehlein A."/>
            <person name="Deutzmann J.S."/>
            <person name="Daniel R."/>
            <person name="Simeonova D.D."/>
        </authorList>
    </citation>
    <scope>NUCLEOTIDE SEQUENCE [LARGE SCALE GENOMIC DNA]</scope>
    <source>
        <strain evidence="4 5">KoM1</strain>
    </source>
</reference>
<dbReference type="InterPro" id="IPR050703">
    <property type="entry name" value="Flavin_MAO"/>
</dbReference>
<dbReference type="Gene3D" id="3.50.50.60">
    <property type="entry name" value="FAD/NAD(P)-binding domain"/>
    <property type="match status" value="1"/>
</dbReference>
<dbReference type="PROSITE" id="PS51318">
    <property type="entry name" value="TAT"/>
    <property type="match status" value="1"/>
</dbReference>
<evidence type="ECO:0000313" key="5">
    <source>
        <dbReference type="Proteomes" id="UP000017842"/>
    </source>
</evidence>